<dbReference type="Gene3D" id="3.40.50.1820">
    <property type="entry name" value="alpha/beta hydrolase"/>
    <property type="match status" value="1"/>
</dbReference>
<dbReference type="Proteomes" id="UP000198926">
    <property type="component" value="Unassembled WGS sequence"/>
</dbReference>
<feature type="domain" description="AB hydrolase-1" evidence="1">
    <location>
        <begin position="37"/>
        <end position="222"/>
    </location>
</feature>
<name>A0A1I6LPR7_9RHOB</name>
<sequence length="235" mass="25236">MTTPLVLLPGMMCDARLFGPQVAALEDARDVRVMPIHAHQTVAALANDILQDAPERFAIAGLSMGGIVAMEVLRQAPDRIAGLALMDTNPLAEAPEVAARRDGQIDKVDKGGLASVMRDEMKPNYLAQTSDREAILDLCMAMALDLGPQAFINQSRALAARPDQQGTLAAYRGPALVLCGAEDTLCPIHRHELMHALMPQSHLEIIPQAGHLPTLEAADQTTAALKHWLGTIPDH</sequence>
<dbReference type="PANTHER" id="PTHR43194:SF5">
    <property type="entry name" value="PIMELOYL-[ACYL-CARRIER PROTEIN] METHYL ESTER ESTERASE"/>
    <property type="match status" value="1"/>
</dbReference>
<dbReference type="STRING" id="1123755.SAMN05444714_0779"/>
<keyword evidence="3" id="KW-1185">Reference proteome</keyword>
<reference evidence="2 3" key="1">
    <citation type="submission" date="2016-10" db="EMBL/GenBank/DDBJ databases">
        <authorList>
            <person name="de Groot N.N."/>
        </authorList>
    </citation>
    <scope>NUCLEOTIDE SEQUENCE [LARGE SCALE GENOMIC DNA]</scope>
    <source>
        <strain evidence="2 3">DSM 29433</strain>
    </source>
</reference>
<dbReference type="EMBL" id="FOZM01000001">
    <property type="protein sequence ID" value="SFS05466.1"/>
    <property type="molecule type" value="Genomic_DNA"/>
</dbReference>
<dbReference type="InterPro" id="IPR029058">
    <property type="entry name" value="AB_hydrolase_fold"/>
</dbReference>
<protein>
    <submittedName>
        <fullName evidence="2">Pimeloyl-ACP methyl ester carboxylesterase</fullName>
    </submittedName>
</protein>
<dbReference type="SUPFAM" id="SSF53474">
    <property type="entry name" value="alpha/beta-Hydrolases"/>
    <property type="match status" value="1"/>
</dbReference>
<evidence type="ECO:0000259" key="1">
    <source>
        <dbReference type="Pfam" id="PF12697"/>
    </source>
</evidence>
<dbReference type="PANTHER" id="PTHR43194">
    <property type="entry name" value="HYDROLASE ALPHA/BETA FOLD FAMILY"/>
    <property type="match status" value="1"/>
</dbReference>
<evidence type="ECO:0000313" key="3">
    <source>
        <dbReference type="Proteomes" id="UP000198926"/>
    </source>
</evidence>
<dbReference type="InterPro" id="IPR000073">
    <property type="entry name" value="AB_hydrolase_1"/>
</dbReference>
<dbReference type="Pfam" id="PF12697">
    <property type="entry name" value="Abhydrolase_6"/>
    <property type="match status" value="1"/>
</dbReference>
<dbReference type="AlphaFoldDB" id="A0A1I6LPR7"/>
<dbReference type="PRINTS" id="PR00111">
    <property type="entry name" value="ABHYDROLASE"/>
</dbReference>
<dbReference type="InterPro" id="IPR050228">
    <property type="entry name" value="Carboxylesterase_BioH"/>
</dbReference>
<gene>
    <name evidence="2" type="ORF">SAMN05444714_0779</name>
</gene>
<accession>A0A1I6LPR7</accession>
<evidence type="ECO:0000313" key="2">
    <source>
        <dbReference type="EMBL" id="SFS05466.1"/>
    </source>
</evidence>
<organism evidence="2 3">
    <name type="scientific">Yoonia litorea</name>
    <dbReference type="NCBI Taxonomy" id="1123755"/>
    <lineage>
        <taxon>Bacteria</taxon>
        <taxon>Pseudomonadati</taxon>
        <taxon>Pseudomonadota</taxon>
        <taxon>Alphaproteobacteria</taxon>
        <taxon>Rhodobacterales</taxon>
        <taxon>Paracoccaceae</taxon>
        <taxon>Yoonia</taxon>
    </lineage>
</organism>
<proteinExistence type="predicted"/>